<feature type="non-terminal residue" evidence="1">
    <location>
        <position position="1"/>
    </location>
</feature>
<protein>
    <submittedName>
        <fullName evidence="1">Uncharacterized protein</fullName>
    </submittedName>
</protein>
<dbReference type="EMBL" id="HACA01011589">
    <property type="protein sequence ID" value="CDW28950.1"/>
    <property type="molecule type" value="Transcribed_RNA"/>
</dbReference>
<name>A0A0K2TT28_LEPSM</name>
<proteinExistence type="predicted"/>
<evidence type="ECO:0000313" key="1">
    <source>
        <dbReference type="EMBL" id="CDW28950.1"/>
    </source>
</evidence>
<organism evidence="1">
    <name type="scientific">Lepeophtheirus salmonis</name>
    <name type="common">Salmon louse</name>
    <name type="synonym">Caligus salmonis</name>
    <dbReference type="NCBI Taxonomy" id="72036"/>
    <lineage>
        <taxon>Eukaryota</taxon>
        <taxon>Metazoa</taxon>
        <taxon>Ecdysozoa</taxon>
        <taxon>Arthropoda</taxon>
        <taxon>Crustacea</taxon>
        <taxon>Multicrustacea</taxon>
        <taxon>Hexanauplia</taxon>
        <taxon>Copepoda</taxon>
        <taxon>Siphonostomatoida</taxon>
        <taxon>Caligidae</taxon>
        <taxon>Lepeophtheirus</taxon>
    </lineage>
</organism>
<dbReference type="AlphaFoldDB" id="A0A0K2TT28"/>
<sequence>INVYRIQDTTNYLKFNTKNQSIYSFNRADIFFFVNN</sequence>
<accession>A0A0K2TT28</accession>
<reference evidence="1" key="1">
    <citation type="submission" date="2014-05" db="EMBL/GenBank/DDBJ databases">
        <authorList>
            <person name="Chronopoulou M."/>
        </authorList>
    </citation>
    <scope>NUCLEOTIDE SEQUENCE</scope>
    <source>
        <tissue evidence="1">Whole organism</tissue>
    </source>
</reference>